<dbReference type="AlphaFoldDB" id="A0A7X5HW80"/>
<accession>A0A7X5HW80</accession>
<sequence length="385" mass="40481">MIRRLAFLGLVGLFAAYVAFLVNRPSSDRGPAPAGGASVGSPSGPSEGYSRLLEGREFSDLLLSPDGATLYGGGVQGLHAVDAKTLEWTEVLRESTGGSFRFVRALVLESDAGGSRLLVGHADGLDVVPLAGSPPVGASSYLLPPRLSNLASFFAGKPVVALLPAANGDYLVSTDRSLYRVPGPPSPSSLAPQPVASVTELDGAVALAGSPLNTLLEDPYGGVWAGAYTAKGGGIAYQPVNGAWHHYGVEDGLVHGSMTSLLLADRDRILAGAGLYTAGGATVFVRTPAGDWVMDRNLELSSGFPLAGEKVRHLFKDSLDRIWFCSEYDGVAIFDNALTRRLHLLTQETGLSHNEIKAVVEDDGGWWLGGRSGITRIERRVLSFP</sequence>
<dbReference type="Gene3D" id="2.130.10.10">
    <property type="entry name" value="YVTN repeat-like/Quinoprotein amine dehydrogenase"/>
    <property type="match status" value="1"/>
</dbReference>
<keyword evidence="2" id="KW-1185">Reference proteome</keyword>
<dbReference type="Proteomes" id="UP000461585">
    <property type="component" value="Unassembled WGS sequence"/>
</dbReference>
<gene>
    <name evidence="1" type="ORF">GXN74_08590</name>
</gene>
<name>A0A7X5HW80_9FIRM</name>
<protein>
    <submittedName>
        <fullName evidence="1">Uncharacterized protein</fullName>
    </submittedName>
</protein>
<dbReference type="RefSeq" id="WP_162370522.1">
    <property type="nucleotide sequence ID" value="NZ_JAAEEH010000021.1"/>
</dbReference>
<organism evidence="1 2">
    <name type="scientific">Anaerotalea alkaliphila</name>
    <dbReference type="NCBI Taxonomy" id="2662126"/>
    <lineage>
        <taxon>Bacteria</taxon>
        <taxon>Bacillati</taxon>
        <taxon>Bacillota</taxon>
        <taxon>Clostridia</taxon>
        <taxon>Eubacteriales</taxon>
        <taxon>Anaerotalea</taxon>
    </lineage>
</organism>
<reference evidence="1 2" key="1">
    <citation type="submission" date="2020-01" db="EMBL/GenBank/DDBJ databases">
        <title>Anaeroalcalibacter tamaniensis gen. nov., sp. nov., moderately halophilic strictly anaerobic fermenter bacterium from mud volcano of Taman peninsula.</title>
        <authorList>
            <person name="Frolova A."/>
            <person name="Merkel A.Y."/>
            <person name="Slobodkin A.I."/>
        </authorList>
    </citation>
    <scope>NUCLEOTIDE SEQUENCE [LARGE SCALE GENOMIC DNA]</scope>
    <source>
        <strain evidence="1 2">F-3ap</strain>
    </source>
</reference>
<proteinExistence type="predicted"/>
<evidence type="ECO:0000313" key="2">
    <source>
        <dbReference type="Proteomes" id="UP000461585"/>
    </source>
</evidence>
<dbReference type="InterPro" id="IPR015943">
    <property type="entry name" value="WD40/YVTN_repeat-like_dom_sf"/>
</dbReference>
<dbReference type="InterPro" id="IPR011047">
    <property type="entry name" value="Quinoprotein_ADH-like_sf"/>
</dbReference>
<dbReference type="EMBL" id="JAAEEH010000021">
    <property type="protein sequence ID" value="NDL67794.1"/>
    <property type="molecule type" value="Genomic_DNA"/>
</dbReference>
<comment type="caution">
    <text evidence="1">The sequence shown here is derived from an EMBL/GenBank/DDBJ whole genome shotgun (WGS) entry which is preliminary data.</text>
</comment>
<dbReference type="SUPFAM" id="SSF50998">
    <property type="entry name" value="Quinoprotein alcohol dehydrogenase-like"/>
    <property type="match status" value="1"/>
</dbReference>
<evidence type="ECO:0000313" key="1">
    <source>
        <dbReference type="EMBL" id="NDL67794.1"/>
    </source>
</evidence>